<evidence type="ECO:0000313" key="3">
    <source>
        <dbReference type="Proteomes" id="UP001296104"/>
    </source>
</evidence>
<proteinExistence type="predicted"/>
<sequence>MQASNQPRYIHEINPFSDGIGTVCQREGFSRCDDLFRNKISTKLLTDRDLNIQVQPGHSTQILNLPQGYSAWERQRTIGRGAGAFDRLIFGHPSGFFDSLPKYFVHYKHCLQYNTSYGCPCCKCSAPGPAIPQSHAGRQTHPAPQMAPVLPAAGPQVHHAASLSTGAAPVPPTLYTIIGAPTISDGTGKECTRGGAVQNDDHFLNAIGKYIAKERHLANGPHRLEKLPDRYSGWEQRRVGGQNDRYISGHPSGKDFRSVSEFVDHLNWLFVGDATAQCPCCLCHGDRRVKDTRGIRGTPATLSLRPGQMVHTVPQAAVDPVEREVLAPRPTRPAIPGFMQARSLPMLGPHNASHTDEIDTVFGGPEEDTIPIEGVSEPVDWAAVYERNGWTPPGTRRERVPPPGTSPEFEAELYDELHAFLHPTQQQSEPPLPQLGAVQEPHLNPVLPEEEQLARGAEGQDVSRVDPNVCLECMSYHAPQAPHDWTGWTFDEEGNPVVEEDPEWMDFE</sequence>
<dbReference type="GO" id="GO:0031934">
    <property type="term" value="C:mating-type region heterochromatin"/>
    <property type="evidence" value="ECO:0007669"/>
    <property type="project" value="TreeGrafter"/>
</dbReference>
<dbReference type="EMBL" id="CAVMBE010000127">
    <property type="protein sequence ID" value="CAK4034633.1"/>
    <property type="molecule type" value="Genomic_DNA"/>
</dbReference>
<name>A0AAI8Z8X8_9PEZI</name>
<dbReference type="InterPro" id="IPR031915">
    <property type="entry name" value="Clr2_N"/>
</dbReference>
<dbReference type="PANTHER" id="PTHR38046">
    <property type="entry name" value="CRYPTIC LOCI REGULATOR 2"/>
    <property type="match status" value="1"/>
</dbReference>
<gene>
    <name evidence="2" type="ORF">LECACI_7A009791</name>
</gene>
<dbReference type="GO" id="GO:0033553">
    <property type="term" value="C:rDNA heterochromatin"/>
    <property type="evidence" value="ECO:0007669"/>
    <property type="project" value="TreeGrafter"/>
</dbReference>
<keyword evidence="3" id="KW-1185">Reference proteome</keyword>
<dbReference type="AlphaFoldDB" id="A0AAI8Z8X8"/>
<evidence type="ECO:0000313" key="2">
    <source>
        <dbReference type="EMBL" id="CAK4034633.1"/>
    </source>
</evidence>
<dbReference type="Pfam" id="PF16761">
    <property type="entry name" value="Clr2_transil"/>
    <property type="match status" value="2"/>
</dbReference>
<accession>A0AAI8Z8X8</accession>
<protein>
    <recommendedName>
        <fullName evidence="1">Cryptic loci regulator 2 N-terminal domain-containing protein</fullName>
    </recommendedName>
</protein>
<reference evidence="2" key="1">
    <citation type="submission" date="2023-11" db="EMBL/GenBank/DDBJ databases">
        <authorList>
            <person name="Alioto T."/>
            <person name="Alioto T."/>
            <person name="Gomez Garrido J."/>
        </authorList>
    </citation>
    <scope>NUCLEOTIDE SEQUENCE</scope>
</reference>
<comment type="caution">
    <text evidence="2">The sequence shown here is derived from an EMBL/GenBank/DDBJ whole genome shotgun (WGS) entry which is preliminary data.</text>
</comment>
<dbReference type="PANTHER" id="PTHR38046:SF1">
    <property type="entry name" value="CRYPTIC LOCI REGULATOR 2"/>
    <property type="match status" value="1"/>
</dbReference>
<dbReference type="Proteomes" id="UP001296104">
    <property type="component" value="Unassembled WGS sequence"/>
</dbReference>
<dbReference type="InterPro" id="IPR038986">
    <property type="entry name" value="Clr2"/>
</dbReference>
<dbReference type="GO" id="GO:0070824">
    <property type="term" value="C:SHREC complex"/>
    <property type="evidence" value="ECO:0007669"/>
    <property type="project" value="InterPro"/>
</dbReference>
<dbReference type="GO" id="GO:0030466">
    <property type="term" value="P:silent mating-type cassette heterochromatin formation"/>
    <property type="evidence" value="ECO:0007669"/>
    <property type="project" value="TreeGrafter"/>
</dbReference>
<feature type="domain" description="Cryptic loci regulator 2 N-terminal" evidence="1">
    <location>
        <begin position="223"/>
        <end position="283"/>
    </location>
</feature>
<evidence type="ECO:0000259" key="1">
    <source>
        <dbReference type="Pfam" id="PF16761"/>
    </source>
</evidence>
<feature type="domain" description="Cryptic loci regulator 2 N-terminal" evidence="1">
    <location>
        <begin position="64"/>
        <end position="124"/>
    </location>
</feature>
<organism evidence="2 3">
    <name type="scientific">Lecanosticta acicola</name>
    <dbReference type="NCBI Taxonomy" id="111012"/>
    <lineage>
        <taxon>Eukaryota</taxon>
        <taxon>Fungi</taxon>
        <taxon>Dikarya</taxon>
        <taxon>Ascomycota</taxon>
        <taxon>Pezizomycotina</taxon>
        <taxon>Dothideomycetes</taxon>
        <taxon>Dothideomycetidae</taxon>
        <taxon>Mycosphaerellales</taxon>
        <taxon>Mycosphaerellaceae</taxon>
        <taxon>Lecanosticta</taxon>
    </lineage>
</organism>